<dbReference type="RefSeq" id="WP_055433240.1">
    <property type="nucleotide sequence ID" value="NZ_CYHA01000001.1"/>
</dbReference>
<evidence type="ECO:0000313" key="2">
    <source>
        <dbReference type="Proteomes" id="UP000243535"/>
    </source>
</evidence>
<sequence>MDAALEIHDYLPLTYPSTGEGEYIRFVWEAFESNYVAGKYQFAMLAFHMLYMSYVYFSVWQIKQAQPDDFAKSIIFMKKEEESGLLKATSPFSFSEINERTIFKFLRLAGCENQHIGKFQKLVDQRNEIAHPNGNIFFSDQATANQRIEEVMQQIRGIQNHMPSVLHACLLQFLRDSANPDEREIADSEVHVEMNFLHKHYLSRKDIEACLACDLSEFDASPFRGEVQALMRVLQTKAEE</sequence>
<evidence type="ECO:0008006" key="3">
    <source>
        <dbReference type="Google" id="ProtNLM"/>
    </source>
</evidence>
<protein>
    <recommendedName>
        <fullName evidence="3">RiboL-PSP-HEPN domain-containing protein</fullName>
    </recommendedName>
</protein>
<evidence type="ECO:0000313" key="1">
    <source>
        <dbReference type="EMBL" id="CUA81754.1"/>
    </source>
</evidence>
<gene>
    <name evidence="1" type="ORF">Ga0061063_0598</name>
</gene>
<proteinExistence type="predicted"/>
<name>A0A0K6GSM4_9NEIS</name>
<accession>A0A0K6GSM4</accession>
<keyword evidence="2" id="KW-1185">Reference proteome</keyword>
<dbReference type="EMBL" id="CYHA01000001">
    <property type="protein sequence ID" value="CUA81754.1"/>
    <property type="molecule type" value="Genomic_DNA"/>
</dbReference>
<dbReference type="OrthoDB" id="7824426at2"/>
<reference evidence="2" key="1">
    <citation type="submission" date="2015-08" db="EMBL/GenBank/DDBJ databases">
        <authorList>
            <person name="Varghese N."/>
        </authorList>
    </citation>
    <scope>NUCLEOTIDE SEQUENCE [LARGE SCALE GENOMIC DNA]</scope>
    <source>
        <strain evidence="2">DSM 17901</strain>
    </source>
</reference>
<dbReference type="AlphaFoldDB" id="A0A0K6GSM4"/>
<organism evidence="1 2">
    <name type="scientific">Gulbenkiania indica</name>
    <dbReference type="NCBI Taxonomy" id="375574"/>
    <lineage>
        <taxon>Bacteria</taxon>
        <taxon>Pseudomonadati</taxon>
        <taxon>Pseudomonadota</taxon>
        <taxon>Betaproteobacteria</taxon>
        <taxon>Neisseriales</taxon>
        <taxon>Chromobacteriaceae</taxon>
        <taxon>Gulbenkiania</taxon>
    </lineage>
</organism>
<dbReference type="STRING" id="375574.GCA_001418035_00397"/>
<dbReference type="Proteomes" id="UP000243535">
    <property type="component" value="Unassembled WGS sequence"/>
</dbReference>